<evidence type="ECO:0000256" key="2">
    <source>
        <dbReference type="ARBA" id="ARBA00022475"/>
    </source>
</evidence>
<evidence type="ECO:0000256" key="3">
    <source>
        <dbReference type="ARBA" id="ARBA00022692"/>
    </source>
</evidence>
<organism evidence="10 11">
    <name type="scientific">Formosa sediminum</name>
    <dbReference type="NCBI Taxonomy" id="2594004"/>
    <lineage>
        <taxon>Bacteria</taxon>
        <taxon>Pseudomonadati</taxon>
        <taxon>Bacteroidota</taxon>
        <taxon>Flavobacteriia</taxon>
        <taxon>Flavobacteriales</taxon>
        <taxon>Flavobacteriaceae</taxon>
        <taxon>Formosa</taxon>
    </lineage>
</organism>
<feature type="domain" description="Pycsar effector protein" evidence="9">
    <location>
        <begin position="9"/>
        <end position="164"/>
    </location>
</feature>
<dbReference type="RefSeq" id="WP_143382152.1">
    <property type="nucleotide sequence ID" value="NZ_CP041637.1"/>
</dbReference>
<gene>
    <name evidence="10" type="ORF">FNB79_15105</name>
</gene>
<evidence type="ECO:0000256" key="7">
    <source>
        <dbReference type="ARBA" id="ARBA00023136"/>
    </source>
</evidence>
<evidence type="ECO:0000313" key="11">
    <source>
        <dbReference type="Proteomes" id="UP000319209"/>
    </source>
</evidence>
<evidence type="ECO:0000256" key="6">
    <source>
        <dbReference type="ARBA" id="ARBA00023118"/>
    </source>
</evidence>
<feature type="transmembrane region" description="Helical" evidence="8">
    <location>
        <begin position="62"/>
        <end position="81"/>
    </location>
</feature>
<dbReference type="AlphaFoldDB" id="A0A516GUP0"/>
<dbReference type="InterPro" id="IPR043760">
    <property type="entry name" value="PycTM_dom"/>
</dbReference>
<keyword evidence="11" id="KW-1185">Reference proteome</keyword>
<keyword evidence="4" id="KW-0547">Nucleotide-binding</keyword>
<evidence type="ECO:0000256" key="8">
    <source>
        <dbReference type="SAM" id="Phobius"/>
    </source>
</evidence>
<keyword evidence="6" id="KW-0051">Antiviral defense</keyword>
<keyword evidence="3 8" id="KW-0812">Transmembrane</keyword>
<dbReference type="Proteomes" id="UP000319209">
    <property type="component" value="Chromosome"/>
</dbReference>
<accession>A0A516GUP0</accession>
<name>A0A516GUP0_9FLAO</name>
<sequence length="165" mass="18854">MDGRGIQTLFRTLSRNHYNLLKMVDNKAGIIITINSVIISLLMGVLFIGISTNKSNIEIHQIRFLITSCVLSMTIALISMLPHRYLGKKFKNSGYKGTLYAQNFSRMTLEDFRSNLYNVMNSGYNLYDEMINDLYFLGQYISHKQHLVMTSFLVFIIGLIGALII</sequence>
<proteinExistence type="predicted"/>
<dbReference type="GO" id="GO:0005886">
    <property type="term" value="C:plasma membrane"/>
    <property type="evidence" value="ECO:0007669"/>
    <property type="project" value="UniProtKB-SubCell"/>
</dbReference>
<evidence type="ECO:0000313" key="10">
    <source>
        <dbReference type="EMBL" id="QDO95244.1"/>
    </source>
</evidence>
<evidence type="ECO:0000256" key="4">
    <source>
        <dbReference type="ARBA" id="ARBA00022741"/>
    </source>
</evidence>
<evidence type="ECO:0000256" key="5">
    <source>
        <dbReference type="ARBA" id="ARBA00022989"/>
    </source>
</evidence>
<evidence type="ECO:0000256" key="1">
    <source>
        <dbReference type="ARBA" id="ARBA00004236"/>
    </source>
</evidence>
<reference evidence="10 11" key="1">
    <citation type="submission" date="2019-07" db="EMBL/GenBank/DDBJ databases">
        <title>Genome sequencing for Formosa sp. PS13.</title>
        <authorList>
            <person name="Park S.-J."/>
        </authorList>
    </citation>
    <scope>NUCLEOTIDE SEQUENCE [LARGE SCALE GENOMIC DNA]</scope>
    <source>
        <strain evidence="10 11">PS13</strain>
    </source>
</reference>
<feature type="transmembrane region" description="Helical" evidence="8">
    <location>
        <begin position="28"/>
        <end position="50"/>
    </location>
</feature>
<keyword evidence="2" id="KW-1003">Cell membrane</keyword>
<dbReference type="EMBL" id="CP041637">
    <property type="protein sequence ID" value="QDO95244.1"/>
    <property type="molecule type" value="Genomic_DNA"/>
</dbReference>
<protein>
    <recommendedName>
        <fullName evidence="9">Pycsar effector protein domain-containing protein</fullName>
    </recommendedName>
</protein>
<dbReference type="Pfam" id="PF18967">
    <property type="entry name" value="PycTM"/>
    <property type="match status" value="1"/>
</dbReference>
<dbReference type="OrthoDB" id="1490731at2"/>
<dbReference type="KEGG" id="fop:FNB79_15105"/>
<comment type="subcellular location">
    <subcellularLocation>
        <location evidence="1">Cell membrane</location>
    </subcellularLocation>
</comment>
<keyword evidence="5 8" id="KW-1133">Transmembrane helix</keyword>
<feature type="transmembrane region" description="Helical" evidence="8">
    <location>
        <begin position="146"/>
        <end position="164"/>
    </location>
</feature>
<evidence type="ECO:0000259" key="9">
    <source>
        <dbReference type="Pfam" id="PF18967"/>
    </source>
</evidence>
<dbReference type="GO" id="GO:0000166">
    <property type="term" value="F:nucleotide binding"/>
    <property type="evidence" value="ECO:0007669"/>
    <property type="project" value="UniProtKB-KW"/>
</dbReference>
<dbReference type="GO" id="GO:0051607">
    <property type="term" value="P:defense response to virus"/>
    <property type="evidence" value="ECO:0007669"/>
    <property type="project" value="UniProtKB-KW"/>
</dbReference>
<keyword evidence="7 8" id="KW-0472">Membrane</keyword>